<feature type="compositionally biased region" description="Basic residues" evidence="1">
    <location>
        <begin position="330"/>
        <end position="340"/>
    </location>
</feature>
<dbReference type="AlphaFoldDB" id="A0A7R9EE00"/>
<evidence type="ECO:0000256" key="1">
    <source>
        <dbReference type="SAM" id="MobiDB-lite"/>
    </source>
</evidence>
<dbReference type="EMBL" id="OB795457">
    <property type="protein sequence ID" value="CAD7432280.1"/>
    <property type="molecule type" value="Genomic_DNA"/>
</dbReference>
<feature type="compositionally biased region" description="Basic and acidic residues" evidence="1">
    <location>
        <begin position="285"/>
        <end position="300"/>
    </location>
</feature>
<proteinExistence type="predicted"/>
<gene>
    <name evidence="2" type="ORF">TMSB3V08_LOCUS8991</name>
</gene>
<feature type="compositionally biased region" description="Basic residues" evidence="1">
    <location>
        <begin position="101"/>
        <end position="115"/>
    </location>
</feature>
<feature type="compositionally biased region" description="Basic and acidic residues" evidence="1">
    <location>
        <begin position="307"/>
        <end position="329"/>
    </location>
</feature>
<feature type="compositionally biased region" description="Basic residues" evidence="1">
    <location>
        <begin position="142"/>
        <end position="157"/>
    </location>
</feature>
<feature type="region of interest" description="Disordered" evidence="1">
    <location>
        <begin position="92"/>
        <end position="166"/>
    </location>
</feature>
<protein>
    <submittedName>
        <fullName evidence="2">Uncharacterized protein</fullName>
    </submittedName>
</protein>
<name>A0A7R9EE00_9NEOP</name>
<feature type="compositionally biased region" description="Basic residues" evidence="1">
    <location>
        <begin position="271"/>
        <end position="284"/>
    </location>
</feature>
<accession>A0A7R9EE00</accession>
<organism evidence="2">
    <name type="scientific">Timema monikensis</name>
    <dbReference type="NCBI Taxonomy" id="170555"/>
    <lineage>
        <taxon>Eukaryota</taxon>
        <taxon>Metazoa</taxon>
        <taxon>Ecdysozoa</taxon>
        <taxon>Arthropoda</taxon>
        <taxon>Hexapoda</taxon>
        <taxon>Insecta</taxon>
        <taxon>Pterygota</taxon>
        <taxon>Neoptera</taxon>
        <taxon>Polyneoptera</taxon>
        <taxon>Phasmatodea</taxon>
        <taxon>Timematodea</taxon>
        <taxon>Timematoidea</taxon>
        <taxon>Timematidae</taxon>
        <taxon>Timema</taxon>
    </lineage>
</organism>
<feature type="region of interest" description="Disordered" evidence="1">
    <location>
        <begin position="263"/>
        <end position="346"/>
    </location>
</feature>
<evidence type="ECO:0000313" key="2">
    <source>
        <dbReference type="EMBL" id="CAD7432280.1"/>
    </source>
</evidence>
<sequence>MWRRPRRFTLLYRCGDDQGGSYYSIGVAMTKAVWRRRRRFTLLSWEEDHYDDDGPCNFLGMVMTVQATLGMVMTVQATLGGAPFPDGAGVPKCEGHLSPTSRRRRSARGTFHRRRGGAEVRGAPFPDVAEAPKCEGHLSPTSRRRWSRRGTFPRRRGGAGVGGAPFPDVAEALDERGTFPIRRGGVGVRGAPFPIRRGGVGVRGAPFPIRRGGVGVRGAPFPYVAEALECEGHLSYMPFCRKVPIPTIPDTCQKKYQLEDVAEERSGVKDRRGRKKIGRQRSSRKKEDRASEIVAEERRSGVRGSSRKKEDQASGIVAEERRSGVGDRRGRMKIRRRGSSRKNEDNSFRIADSQQLPTGLASFQNASLSLALTESDALDHVATKLVNIVIPVGAHNDCTGCDLKPSFSVLSFSFARVKGYMKPYTASSRGSWQMAWEI</sequence>
<reference evidence="2" key="1">
    <citation type="submission" date="2020-11" db="EMBL/GenBank/DDBJ databases">
        <authorList>
            <person name="Tran Van P."/>
        </authorList>
    </citation>
    <scope>NUCLEOTIDE SEQUENCE</scope>
</reference>